<keyword evidence="12" id="KW-0256">Endoplasmic reticulum</keyword>
<dbReference type="Gene3D" id="3.40.630.10">
    <property type="entry name" value="Zn peptidases"/>
    <property type="match status" value="1"/>
</dbReference>
<evidence type="ECO:0000256" key="18">
    <source>
        <dbReference type="ARBA" id="ARBA00023228"/>
    </source>
</evidence>
<keyword evidence="16" id="KW-0865">Zymogen</keyword>
<dbReference type="GO" id="GO:0046872">
    <property type="term" value="F:metal ion binding"/>
    <property type="evidence" value="ECO:0007669"/>
    <property type="project" value="UniProtKB-KW"/>
</dbReference>
<dbReference type="SUPFAM" id="SSF53187">
    <property type="entry name" value="Zn-dependent exopeptidases"/>
    <property type="match status" value="1"/>
</dbReference>
<evidence type="ECO:0000256" key="21">
    <source>
        <dbReference type="SAM" id="SignalP"/>
    </source>
</evidence>
<dbReference type="PANTHER" id="PTHR12053">
    <property type="entry name" value="PROTEASE FAMILY M28 PLASMA GLUTAMATE CARBOXYPEPTIDASE-RELATED"/>
    <property type="match status" value="1"/>
</dbReference>
<proteinExistence type="predicted"/>
<dbReference type="GO" id="GO:0070573">
    <property type="term" value="F:metallodipeptidase activity"/>
    <property type="evidence" value="ECO:0007669"/>
    <property type="project" value="InterPro"/>
</dbReference>
<evidence type="ECO:0000256" key="1">
    <source>
        <dbReference type="ARBA" id="ARBA00004240"/>
    </source>
</evidence>
<feature type="chain" id="PRO_5017205372" description="Carboxypeptidase Q" evidence="21">
    <location>
        <begin position="26"/>
        <end position="510"/>
    </location>
</feature>
<keyword evidence="17" id="KW-0325">Glycoprotein</keyword>
<keyword evidence="11 23" id="KW-0378">Hydrolase</keyword>
<dbReference type="SUPFAM" id="SSF52025">
    <property type="entry name" value="PA domain"/>
    <property type="match status" value="1"/>
</dbReference>
<keyword evidence="13" id="KW-0862">Zinc</keyword>
<dbReference type="Proteomes" id="UP000267003">
    <property type="component" value="Unassembled WGS sequence"/>
</dbReference>
<keyword evidence="6" id="KW-0964">Secreted</keyword>
<dbReference type="OrthoDB" id="9769665at2"/>
<evidence type="ECO:0000256" key="16">
    <source>
        <dbReference type="ARBA" id="ARBA00023145"/>
    </source>
</evidence>
<keyword evidence="14" id="KW-0333">Golgi apparatus</keyword>
<gene>
    <name evidence="23" type="ORF">D7W81_00870</name>
</gene>
<sequence>MSPSRPLLRLAALSLALALPAPSRAEEALPSAREREAALLVGSVLGGTPMLEDLRSLVDEVGGRATGSESNHRAVEWALQRFRAAGVTARAEPFPMPALWLERGATASVQGPGVRFAPRVAAMPFSTATPKGGSTAPLLEVGRGTEADFRRVGAKARGTFVLVETDELKDVDGLFREYDEAAVIESRAFAAGVAGVVYMGSRPGNQLYRHSVSVGPRNTRPMMVMERDGAKRALRLLRAGTALSLTATLDLRTGGPYTSRNVIGEIRGTTHPDEVVVLGAHLDSWDLGGGALDNGANVAMLLDLARQMQRLGLKPARTLRFALWNGEEQGMYGSAGYTGTHAAELDRHTLALSVDIGCGRITGFYTNGRSALVPLVDRALKPVAGLGPFTHVDVPVVGTDNFDFMMHGVANLIANQEPATYGPNYHARSDEFEQCDARTLRANAAVVGALAWGFATMEEKLPRQSRAEVEALVRDTDLGQQMKSFNVWEEWAAGTRGHPLEGGKPTPAPR</sequence>
<evidence type="ECO:0000256" key="4">
    <source>
        <dbReference type="ARBA" id="ARBA00004613"/>
    </source>
</evidence>
<dbReference type="InterPro" id="IPR039866">
    <property type="entry name" value="CPQ"/>
</dbReference>
<dbReference type="InterPro" id="IPR046450">
    <property type="entry name" value="PA_dom_sf"/>
</dbReference>
<dbReference type="Pfam" id="PF04389">
    <property type="entry name" value="Peptidase_M28"/>
    <property type="match status" value="1"/>
</dbReference>
<keyword evidence="8" id="KW-0645">Protease</keyword>
<evidence type="ECO:0000256" key="3">
    <source>
        <dbReference type="ARBA" id="ARBA00004555"/>
    </source>
</evidence>
<evidence type="ECO:0000256" key="2">
    <source>
        <dbReference type="ARBA" id="ARBA00004371"/>
    </source>
</evidence>
<evidence type="ECO:0000256" key="5">
    <source>
        <dbReference type="ARBA" id="ARBA00014116"/>
    </source>
</evidence>
<keyword evidence="15" id="KW-0482">Metalloprotease</keyword>
<dbReference type="GO" id="GO:0005764">
    <property type="term" value="C:lysosome"/>
    <property type="evidence" value="ECO:0007669"/>
    <property type="project" value="UniProtKB-SubCell"/>
</dbReference>
<comment type="subunit">
    <text evidence="19">Homodimer. The monomeric form is inactive while the homodimer is active.</text>
</comment>
<evidence type="ECO:0000256" key="13">
    <source>
        <dbReference type="ARBA" id="ARBA00022833"/>
    </source>
</evidence>
<evidence type="ECO:0000256" key="12">
    <source>
        <dbReference type="ARBA" id="ARBA00022824"/>
    </source>
</evidence>
<protein>
    <recommendedName>
        <fullName evidence="5">Carboxypeptidase Q</fullName>
    </recommendedName>
    <alternativeName>
        <fullName evidence="20">Plasma glutamate carboxypeptidase</fullName>
    </alternativeName>
</protein>
<dbReference type="GO" id="GO:0004180">
    <property type="term" value="F:carboxypeptidase activity"/>
    <property type="evidence" value="ECO:0007669"/>
    <property type="project" value="UniProtKB-KW"/>
</dbReference>
<keyword evidence="24" id="KW-1185">Reference proteome</keyword>
<keyword evidence="7" id="KW-0121">Carboxypeptidase</keyword>
<accession>A0A3A8R3G1</accession>
<keyword evidence="18" id="KW-0458">Lysosome</keyword>
<evidence type="ECO:0000256" key="19">
    <source>
        <dbReference type="ARBA" id="ARBA00025833"/>
    </source>
</evidence>
<feature type="domain" description="Peptidase M28" evidence="22">
    <location>
        <begin position="261"/>
        <end position="449"/>
    </location>
</feature>
<evidence type="ECO:0000256" key="15">
    <source>
        <dbReference type="ARBA" id="ARBA00023049"/>
    </source>
</evidence>
<evidence type="ECO:0000256" key="9">
    <source>
        <dbReference type="ARBA" id="ARBA00022723"/>
    </source>
</evidence>
<evidence type="ECO:0000256" key="8">
    <source>
        <dbReference type="ARBA" id="ARBA00022670"/>
    </source>
</evidence>
<evidence type="ECO:0000256" key="7">
    <source>
        <dbReference type="ARBA" id="ARBA00022645"/>
    </source>
</evidence>
<keyword evidence="9" id="KW-0479">Metal-binding</keyword>
<evidence type="ECO:0000256" key="10">
    <source>
        <dbReference type="ARBA" id="ARBA00022729"/>
    </source>
</evidence>
<name>A0A3A8R3G1_9BACT</name>
<keyword evidence="10 21" id="KW-0732">Signal</keyword>
<evidence type="ECO:0000256" key="6">
    <source>
        <dbReference type="ARBA" id="ARBA00022525"/>
    </source>
</evidence>
<comment type="subcellular location">
    <subcellularLocation>
        <location evidence="1">Endoplasmic reticulum</location>
    </subcellularLocation>
    <subcellularLocation>
        <location evidence="3">Golgi apparatus</location>
    </subcellularLocation>
    <subcellularLocation>
        <location evidence="2">Lysosome</location>
    </subcellularLocation>
    <subcellularLocation>
        <location evidence="4">Secreted</location>
    </subcellularLocation>
</comment>
<evidence type="ECO:0000313" key="23">
    <source>
        <dbReference type="EMBL" id="RKH74601.1"/>
    </source>
</evidence>
<evidence type="ECO:0000259" key="22">
    <source>
        <dbReference type="Pfam" id="PF04389"/>
    </source>
</evidence>
<reference evidence="24" key="1">
    <citation type="submission" date="2018-09" db="EMBL/GenBank/DDBJ databases">
        <authorList>
            <person name="Livingstone P.G."/>
            <person name="Whitworth D.E."/>
        </authorList>
    </citation>
    <scope>NUCLEOTIDE SEQUENCE [LARGE SCALE GENOMIC DNA]</scope>
    <source>
        <strain evidence="24">AB050A</strain>
    </source>
</reference>
<comment type="caution">
    <text evidence="23">The sequence shown here is derived from an EMBL/GenBank/DDBJ whole genome shotgun (WGS) entry which is preliminary data.</text>
</comment>
<dbReference type="EMBL" id="RAWK01000003">
    <property type="protein sequence ID" value="RKH74601.1"/>
    <property type="molecule type" value="Genomic_DNA"/>
</dbReference>
<feature type="signal peptide" evidence="21">
    <location>
        <begin position="1"/>
        <end position="25"/>
    </location>
</feature>
<dbReference type="GO" id="GO:0005576">
    <property type="term" value="C:extracellular region"/>
    <property type="evidence" value="ECO:0007669"/>
    <property type="project" value="UniProtKB-SubCell"/>
</dbReference>
<evidence type="ECO:0000256" key="11">
    <source>
        <dbReference type="ARBA" id="ARBA00022801"/>
    </source>
</evidence>
<evidence type="ECO:0000313" key="24">
    <source>
        <dbReference type="Proteomes" id="UP000267003"/>
    </source>
</evidence>
<dbReference type="Gene3D" id="3.50.30.30">
    <property type="match status" value="1"/>
</dbReference>
<dbReference type="AlphaFoldDB" id="A0A3A8R3G1"/>
<dbReference type="InterPro" id="IPR007484">
    <property type="entry name" value="Peptidase_M28"/>
</dbReference>
<dbReference type="GO" id="GO:0006508">
    <property type="term" value="P:proteolysis"/>
    <property type="evidence" value="ECO:0007669"/>
    <property type="project" value="UniProtKB-KW"/>
</dbReference>
<evidence type="ECO:0000256" key="20">
    <source>
        <dbReference type="ARBA" id="ARBA00033328"/>
    </source>
</evidence>
<evidence type="ECO:0000256" key="17">
    <source>
        <dbReference type="ARBA" id="ARBA00023180"/>
    </source>
</evidence>
<dbReference type="PANTHER" id="PTHR12053:SF3">
    <property type="entry name" value="CARBOXYPEPTIDASE Q"/>
    <property type="match status" value="1"/>
</dbReference>
<organism evidence="23 24">
    <name type="scientific">Corallococcus aberystwythensis</name>
    <dbReference type="NCBI Taxonomy" id="2316722"/>
    <lineage>
        <taxon>Bacteria</taxon>
        <taxon>Pseudomonadati</taxon>
        <taxon>Myxococcota</taxon>
        <taxon>Myxococcia</taxon>
        <taxon>Myxococcales</taxon>
        <taxon>Cystobacterineae</taxon>
        <taxon>Myxococcaceae</taxon>
        <taxon>Corallococcus</taxon>
    </lineage>
</organism>
<evidence type="ECO:0000256" key="14">
    <source>
        <dbReference type="ARBA" id="ARBA00023034"/>
    </source>
</evidence>